<evidence type="ECO:0000313" key="1">
    <source>
        <dbReference type="EMBL" id="QIQ04280.1"/>
    </source>
</evidence>
<organism evidence="1 2">
    <name type="scientific">Streptomyces liangshanensis</name>
    <dbReference type="NCBI Taxonomy" id="2717324"/>
    <lineage>
        <taxon>Bacteria</taxon>
        <taxon>Bacillati</taxon>
        <taxon>Actinomycetota</taxon>
        <taxon>Actinomycetes</taxon>
        <taxon>Kitasatosporales</taxon>
        <taxon>Streptomycetaceae</taxon>
        <taxon>Streptomyces</taxon>
    </lineage>
</organism>
<dbReference type="RefSeq" id="WP_167031805.1">
    <property type="nucleotide sequence ID" value="NZ_CP050177.1"/>
</dbReference>
<dbReference type="AlphaFoldDB" id="A0A6G9H1E5"/>
<keyword evidence="2" id="KW-1185">Reference proteome</keyword>
<reference evidence="1 2" key="1">
    <citation type="submission" date="2020-03" db="EMBL/GenBank/DDBJ databases">
        <title>A novel species.</title>
        <authorList>
            <person name="Gao J."/>
        </authorList>
    </citation>
    <scope>NUCLEOTIDE SEQUENCE [LARGE SCALE GENOMIC DNA]</scope>
    <source>
        <strain evidence="1 2">QMT-12</strain>
    </source>
</reference>
<dbReference type="EMBL" id="CP050177">
    <property type="protein sequence ID" value="QIQ04280.1"/>
    <property type="molecule type" value="Genomic_DNA"/>
</dbReference>
<gene>
    <name evidence="1" type="ORF">HA039_19975</name>
</gene>
<sequence length="61" mass="6824">MYEQDPPPGPGDELDALVALVEAGGFHRLVPAWVPREFAPPTRELTLRVAHGLRRQAHEQQ</sequence>
<dbReference type="Proteomes" id="UP000501179">
    <property type="component" value="Chromosome"/>
</dbReference>
<proteinExistence type="predicted"/>
<evidence type="ECO:0000313" key="2">
    <source>
        <dbReference type="Proteomes" id="UP000501179"/>
    </source>
</evidence>
<protein>
    <submittedName>
        <fullName evidence="1">Uncharacterized protein</fullName>
    </submittedName>
</protein>
<accession>A0A6G9H1E5</accession>
<dbReference type="KEGG" id="slia:HA039_19975"/>
<name>A0A6G9H1E5_9ACTN</name>